<dbReference type="InterPro" id="IPR029063">
    <property type="entry name" value="SAM-dependent_MTases_sf"/>
</dbReference>
<gene>
    <name evidence="8" type="ORF">CCMP2556_LOCUS53649</name>
</gene>
<keyword evidence="9" id="KW-1185">Reference proteome</keyword>
<sequence>MKRARSKHLFSRKRKQSAAGEPHCPAPGTEEVYVNSFGTIITEGLRRFEEHYRPQCLADGSEWAKLAHSLRQPLPVAFRVSKEAWSQLEHFHEELKDGCTTAWGRFVPAPRYFPFSRTMSLGCDAKTLRQEQMENPKSALSQLGQWLTKSSAEGRISRQEVVSTVPVAVLRLEPHHVVLDLCAAPGSKTLQALELAGAVIANELSASRACVLARRCTLQERAASLAVVQHKAQTFPGPCGDKTRGFDRIICDVPCSGDGTMRKHPEKWRSWSPHLGRELHSRQLQIALRAMALLKVGGLMTYSTCSFNPLENEAVVAALLLRTGAVLEVVPDLQGLPTRPGLTTWTVEELHGPEGLTKAQRKRFRRSMWPPDCADLHLERCVRCLPFLANTGGFFVALLRKEKPWPTECERRPTPTLQSIQGSSSLQFLDQVPQDVTRDLGIPTTLDTGSLVQRGANKLFYCSDHLVSALQEREKPLSVIAVGTCAFRFQRSLGPPSISIGRQQRNNLRRGKWFLTKGADSMKAVKLRKETNATAAKKILEGHTCSVCGLHRHGSLFSRKMLTRPPSKRKCSDCMAKRAPKKCQCCRVSAS</sequence>
<feature type="active site" description="Nucleophile" evidence="5">
    <location>
        <position position="305"/>
    </location>
</feature>
<organism evidence="8 9">
    <name type="scientific">Durusdinium trenchii</name>
    <dbReference type="NCBI Taxonomy" id="1381693"/>
    <lineage>
        <taxon>Eukaryota</taxon>
        <taxon>Sar</taxon>
        <taxon>Alveolata</taxon>
        <taxon>Dinophyceae</taxon>
        <taxon>Suessiales</taxon>
        <taxon>Symbiodiniaceae</taxon>
        <taxon>Durusdinium</taxon>
    </lineage>
</organism>
<evidence type="ECO:0000256" key="6">
    <source>
        <dbReference type="SAM" id="MobiDB-lite"/>
    </source>
</evidence>
<accession>A0ABP0SU26</accession>
<evidence type="ECO:0000256" key="1">
    <source>
        <dbReference type="ARBA" id="ARBA00022603"/>
    </source>
</evidence>
<evidence type="ECO:0000256" key="2">
    <source>
        <dbReference type="ARBA" id="ARBA00022679"/>
    </source>
</evidence>
<evidence type="ECO:0000259" key="7">
    <source>
        <dbReference type="PROSITE" id="PS51686"/>
    </source>
</evidence>
<keyword evidence="2 5" id="KW-0808">Transferase</keyword>
<dbReference type="PRINTS" id="PR02008">
    <property type="entry name" value="RCMTFAMILY"/>
</dbReference>
<reference evidence="8 9" key="1">
    <citation type="submission" date="2024-02" db="EMBL/GenBank/DDBJ databases">
        <authorList>
            <person name="Chen Y."/>
            <person name="Shah S."/>
            <person name="Dougan E. K."/>
            <person name="Thang M."/>
            <person name="Chan C."/>
        </authorList>
    </citation>
    <scope>NUCLEOTIDE SEQUENCE [LARGE SCALE GENOMIC DNA]</scope>
</reference>
<keyword evidence="4 5" id="KW-0694">RNA-binding</keyword>
<keyword evidence="3 5" id="KW-0949">S-adenosyl-L-methionine</keyword>
<feature type="binding site" evidence="5">
    <location>
        <position position="203"/>
    </location>
    <ligand>
        <name>S-adenosyl-L-methionine</name>
        <dbReference type="ChEBI" id="CHEBI:59789"/>
    </ligand>
</feature>
<dbReference type="PANTHER" id="PTHR22808:SF6">
    <property type="entry name" value="SAM-DEPENDENT MTASE RSMB_NOP-TYPE DOMAIN-CONTAINING PROTEIN"/>
    <property type="match status" value="1"/>
</dbReference>
<feature type="region of interest" description="Disordered" evidence="6">
    <location>
        <begin position="1"/>
        <end position="27"/>
    </location>
</feature>
<dbReference type="PROSITE" id="PS51686">
    <property type="entry name" value="SAM_MT_RSMB_NOP"/>
    <property type="match status" value="1"/>
</dbReference>
<comment type="caution">
    <text evidence="5">Lacks conserved residue(s) required for the propagation of feature annotation.</text>
</comment>
<evidence type="ECO:0000256" key="3">
    <source>
        <dbReference type="ARBA" id="ARBA00022691"/>
    </source>
</evidence>
<proteinExistence type="inferred from homology"/>
<protein>
    <recommendedName>
        <fullName evidence="7">SAM-dependent MTase RsmB/NOP-type domain-containing protein</fullName>
    </recommendedName>
</protein>
<comment type="caution">
    <text evidence="8">The sequence shown here is derived from an EMBL/GenBank/DDBJ whole genome shotgun (WGS) entry which is preliminary data.</text>
</comment>
<dbReference type="CDD" id="cd02440">
    <property type="entry name" value="AdoMet_MTases"/>
    <property type="match status" value="1"/>
</dbReference>
<evidence type="ECO:0000313" key="8">
    <source>
        <dbReference type="EMBL" id="CAK9115927.1"/>
    </source>
</evidence>
<feature type="domain" description="SAM-dependent MTase RsmB/NOP-type" evidence="7">
    <location>
        <begin position="66"/>
        <end position="402"/>
    </location>
</feature>
<dbReference type="InterPro" id="IPR023267">
    <property type="entry name" value="RCMT"/>
</dbReference>
<evidence type="ECO:0000256" key="4">
    <source>
        <dbReference type="ARBA" id="ARBA00022884"/>
    </source>
</evidence>
<keyword evidence="1 5" id="KW-0489">Methyltransferase</keyword>
<dbReference type="SUPFAM" id="SSF53335">
    <property type="entry name" value="S-adenosyl-L-methionine-dependent methyltransferases"/>
    <property type="match status" value="1"/>
</dbReference>
<feature type="binding site" evidence="5">
    <location>
        <position position="252"/>
    </location>
    <ligand>
        <name>S-adenosyl-L-methionine</name>
        <dbReference type="ChEBI" id="CHEBI:59789"/>
    </ligand>
</feature>
<dbReference type="PANTHER" id="PTHR22808">
    <property type="entry name" value="NCL1 YEAST -RELATED NOL1/NOP2/FMU SUN DOMAIN-CONTAINING"/>
    <property type="match status" value="1"/>
</dbReference>
<evidence type="ECO:0000313" key="9">
    <source>
        <dbReference type="Proteomes" id="UP001642484"/>
    </source>
</evidence>
<feature type="binding site" evidence="5">
    <location>
        <begin position="182"/>
        <end position="188"/>
    </location>
    <ligand>
        <name>S-adenosyl-L-methionine</name>
        <dbReference type="ChEBI" id="CHEBI:59789"/>
    </ligand>
</feature>
<dbReference type="Pfam" id="PF01189">
    <property type="entry name" value="Methyltr_RsmB-F"/>
    <property type="match status" value="1"/>
</dbReference>
<name>A0ABP0SU26_9DINO</name>
<dbReference type="InterPro" id="IPR001678">
    <property type="entry name" value="MeTrfase_RsmB-F_NOP2_dom"/>
</dbReference>
<dbReference type="EMBL" id="CAXAMN010028262">
    <property type="protein sequence ID" value="CAK9115927.1"/>
    <property type="molecule type" value="Genomic_DNA"/>
</dbReference>
<dbReference type="Gene3D" id="3.40.50.150">
    <property type="entry name" value="Vaccinia Virus protein VP39"/>
    <property type="match status" value="1"/>
</dbReference>
<dbReference type="InterPro" id="IPR049560">
    <property type="entry name" value="MeTrfase_RsmB-F_NOP2_cat"/>
</dbReference>
<evidence type="ECO:0000256" key="5">
    <source>
        <dbReference type="PROSITE-ProRule" id="PRU01023"/>
    </source>
</evidence>
<feature type="compositionally biased region" description="Basic residues" evidence="6">
    <location>
        <begin position="1"/>
        <end position="16"/>
    </location>
</feature>
<comment type="similarity">
    <text evidence="5">Belongs to the class I-like SAM-binding methyltransferase superfamily. RsmB/NOP family.</text>
</comment>
<dbReference type="Proteomes" id="UP001642484">
    <property type="component" value="Unassembled WGS sequence"/>
</dbReference>